<dbReference type="InterPro" id="IPR003812">
    <property type="entry name" value="Fido"/>
</dbReference>
<gene>
    <name evidence="1" type="ORF">RhiirA1_468333</name>
</gene>
<dbReference type="VEuPathDB" id="FungiDB:RhiirA1_468333"/>
<organism evidence="1 2">
    <name type="scientific">Rhizophagus irregularis</name>
    <dbReference type="NCBI Taxonomy" id="588596"/>
    <lineage>
        <taxon>Eukaryota</taxon>
        <taxon>Fungi</taxon>
        <taxon>Fungi incertae sedis</taxon>
        <taxon>Mucoromycota</taxon>
        <taxon>Glomeromycotina</taxon>
        <taxon>Glomeromycetes</taxon>
        <taxon>Glomerales</taxon>
        <taxon>Glomeraceae</taxon>
        <taxon>Rhizophagus</taxon>
    </lineage>
</organism>
<comment type="caution">
    <text evidence="1">The sequence shown here is derived from an EMBL/GenBank/DDBJ whole genome shotgun (WGS) entry which is preliminary data.</text>
</comment>
<dbReference type="Proteomes" id="UP000232688">
    <property type="component" value="Unassembled WGS sequence"/>
</dbReference>
<dbReference type="PROSITE" id="PS51459">
    <property type="entry name" value="FIDO"/>
    <property type="match status" value="1"/>
</dbReference>
<dbReference type="VEuPathDB" id="FungiDB:RhiirFUN_010353"/>
<accession>A0A2I1F0J4</accession>
<dbReference type="OrthoDB" id="439046at2759"/>
<evidence type="ECO:0000313" key="2">
    <source>
        <dbReference type="Proteomes" id="UP000232688"/>
    </source>
</evidence>
<dbReference type="InterPro" id="IPR040198">
    <property type="entry name" value="Fido_containing"/>
</dbReference>
<dbReference type="PANTHER" id="PTHR13504">
    <property type="entry name" value="FIDO DOMAIN-CONTAINING PROTEIN DDB_G0283145"/>
    <property type="match status" value="1"/>
</dbReference>
<reference evidence="1 2" key="2">
    <citation type="submission" date="2017-10" db="EMBL/GenBank/DDBJ databases">
        <title>Genome analyses suggest a sexual origin of heterokaryosis in a supposedly ancient asexual fungus.</title>
        <authorList>
            <person name="Corradi N."/>
            <person name="Sedzielewska K."/>
            <person name="Noel J."/>
            <person name="Charron P."/>
            <person name="Farinelli L."/>
            <person name="Marton T."/>
            <person name="Kruger M."/>
            <person name="Pelin A."/>
            <person name="Brachmann A."/>
            <person name="Corradi N."/>
        </authorList>
    </citation>
    <scope>NUCLEOTIDE SEQUENCE [LARGE SCALE GENOMIC DNA]</scope>
    <source>
        <strain evidence="1 2">A1</strain>
    </source>
</reference>
<dbReference type="InterPro" id="IPR036597">
    <property type="entry name" value="Fido-like_dom_sf"/>
</dbReference>
<dbReference type="AlphaFoldDB" id="A0A2I1F0J4"/>
<name>A0A2I1F0J4_9GLOM</name>
<evidence type="ECO:0000313" key="1">
    <source>
        <dbReference type="EMBL" id="PKC60230.1"/>
    </source>
</evidence>
<dbReference type="SUPFAM" id="SSF140931">
    <property type="entry name" value="Fic-like"/>
    <property type="match status" value="1"/>
</dbReference>
<reference evidence="1 2" key="1">
    <citation type="submission" date="2017-10" db="EMBL/GenBank/DDBJ databases">
        <title>Extensive intraspecific genome diversity in a model arbuscular mycorrhizal fungus.</title>
        <authorList>
            <person name="Chen E.C.H."/>
            <person name="Morin E."/>
            <person name="Baudet D."/>
            <person name="Noel J."/>
            <person name="Ndikumana S."/>
            <person name="Charron P."/>
            <person name="St-Onge C."/>
            <person name="Giorgi J."/>
            <person name="Grigoriev I.V."/>
            <person name="Roux C."/>
            <person name="Martin F.M."/>
            <person name="Corradi N."/>
        </authorList>
    </citation>
    <scope>NUCLEOTIDE SEQUENCE [LARGE SCALE GENOMIC DNA]</scope>
    <source>
        <strain evidence="1 2">A1</strain>
    </source>
</reference>
<protein>
    <submittedName>
        <fullName evidence="1">Uncharacterized protein</fullName>
    </submittedName>
</protein>
<dbReference type="PANTHER" id="PTHR13504:SF38">
    <property type="entry name" value="FIDO DOMAIN-CONTAINING PROTEIN"/>
    <property type="match status" value="1"/>
</dbReference>
<dbReference type="VEuPathDB" id="FungiDB:FUN_017597"/>
<proteinExistence type="predicted"/>
<sequence length="125" mass="14284">MVDVRAGGFHLTVYPCSIEVPALMERFIQFRNECIKNASFHPLLIACRILSAFLHIHPFINGNGLVGRSIMTSYLIRNGYPPNGFEQITQKEALFLAQAMKEPTLLYDMITQNIFKISKIKSFLY</sequence>
<dbReference type="EMBL" id="LLXH01001179">
    <property type="protein sequence ID" value="PKC60230.1"/>
    <property type="molecule type" value="Genomic_DNA"/>
</dbReference>
<dbReference type="Pfam" id="PF02661">
    <property type="entry name" value="Fic"/>
    <property type="match status" value="1"/>
</dbReference>
<dbReference type="Gene3D" id="1.10.3290.10">
    <property type="entry name" value="Fido-like domain"/>
    <property type="match status" value="1"/>
</dbReference>
<dbReference type="SMR" id="A0A2I1F0J4"/>